<feature type="compositionally biased region" description="Low complexity" evidence="1">
    <location>
        <begin position="589"/>
        <end position="599"/>
    </location>
</feature>
<keyword evidence="3" id="KW-1185">Reference proteome</keyword>
<name>A0ABQ9INW9_9NEOP</name>
<accession>A0ABQ9INW9</accession>
<evidence type="ECO:0000313" key="2">
    <source>
        <dbReference type="EMBL" id="KAJ8897909.1"/>
    </source>
</evidence>
<protein>
    <submittedName>
        <fullName evidence="2">Uncharacterized protein</fullName>
    </submittedName>
</protein>
<feature type="compositionally biased region" description="Polar residues" evidence="1">
    <location>
        <begin position="530"/>
        <end position="541"/>
    </location>
</feature>
<reference evidence="2 3" key="1">
    <citation type="submission" date="2023-02" db="EMBL/GenBank/DDBJ databases">
        <title>LHISI_Scaffold_Assembly.</title>
        <authorList>
            <person name="Stuart O.P."/>
            <person name="Cleave R."/>
            <person name="Magrath M.J.L."/>
            <person name="Mikheyev A.S."/>
        </authorList>
    </citation>
    <scope>NUCLEOTIDE SEQUENCE [LARGE SCALE GENOMIC DNA]</scope>
    <source>
        <strain evidence="2">Daus_M_001</strain>
        <tissue evidence="2">Leg muscle</tissue>
    </source>
</reference>
<feature type="compositionally biased region" description="Polar residues" evidence="1">
    <location>
        <begin position="551"/>
        <end position="560"/>
    </location>
</feature>
<proteinExistence type="predicted"/>
<sequence length="742" mass="81797">MPCTFYCRFRYTYCSSLVRLNGELPSCRVSVGSHISSQPTFTSRVIGIGRSRAGIQGRGKREIPEKTRRPVASSGTIPTCENLLRESNPLRPWEKRGGMGMTHQGVIPDDPAGLPVLRRGGAELVAAPGHPEAAFWGAVILQHTPANRVPIPGEVTPGFQLVGIVRDDNANRRVSSGITRFPHPCIPQPPKSLHSTHAWAQLVALVREYPGQPPKKTCMDYTRQGFRKVGSDREWSVEQWPLDGRGGCRTVKAVGSARGADVGTASRVSTLAAVVLTGQGERPVCGGAPPNTRDTATRIKSPIAAKRKALNWRAVFSSHCVCLWDFQRRPYYFNDEKHRNGRSPRKPADERHRPVRFPRAKNPEVTPPVIEPGSPSWEASSLTTTSPRPRMCAERKTRAEVSNSNARLHHRGSKLDQRSNLRSTQKTVAPLEFRAGLEIEMKFISNRRNWRFEISTRDQQPSLINIDESEVPNHDISLVQHFYIGIKIKLDPATELGSFDLGSGKMLVQPGITRIGAGRGQRRVHLLSATPAQKSKLTSRNGPKGGDRNHYGSSSKTADNLSRSHFSQLVRFRRWLSYLYLSAHVSSASSSEQAPSASRNSDEYTSNHANKYSHRTCGMEVWDQPRLELAVQAGKHEPINHNVTDPNPQPSAASMSNGSQVVHLSIIRNGVTVRLRFACLLPSAMAAPHSATSAKHQSPCFPALSGRPCENDVFVVTTPVSDILCSLSKQGTTFQRRVGDGY</sequence>
<dbReference type="EMBL" id="JARBHB010000001">
    <property type="protein sequence ID" value="KAJ8897909.1"/>
    <property type="molecule type" value="Genomic_DNA"/>
</dbReference>
<comment type="caution">
    <text evidence="2">The sequence shown here is derived from an EMBL/GenBank/DDBJ whole genome shotgun (WGS) entry which is preliminary data.</text>
</comment>
<evidence type="ECO:0000256" key="1">
    <source>
        <dbReference type="SAM" id="MobiDB-lite"/>
    </source>
</evidence>
<feature type="compositionally biased region" description="Polar residues" evidence="1">
    <location>
        <begin position="377"/>
        <end position="387"/>
    </location>
</feature>
<feature type="region of interest" description="Disordered" evidence="1">
    <location>
        <begin position="528"/>
        <end position="560"/>
    </location>
</feature>
<gene>
    <name evidence="2" type="ORF">PR048_003266</name>
</gene>
<dbReference type="Proteomes" id="UP001159363">
    <property type="component" value="Chromosome 1"/>
</dbReference>
<feature type="region of interest" description="Disordered" evidence="1">
    <location>
        <begin position="54"/>
        <end position="76"/>
    </location>
</feature>
<feature type="region of interest" description="Disordered" evidence="1">
    <location>
        <begin position="589"/>
        <end position="609"/>
    </location>
</feature>
<feature type="compositionally biased region" description="Basic and acidic residues" evidence="1">
    <location>
        <begin position="59"/>
        <end position="68"/>
    </location>
</feature>
<evidence type="ECO:0000313" key="3">
    <source>
        <dbReference type="Proteomes" id="UP001159363"/>
    </source>
</evidence>
<organism evidence="2 3">
    <name type="scientific">Dryococelus australis</name>
    <dbReference type="NCBI Taxonomy" id="614101"/>
    <lineage>
        <taxon>Eukaryota</taxon>
        <taxon>Metazoa</taxon>
        <taxon>Ecdysozoa</taxon>
        <taxon>Arthropoda</taxon>
        <taxon>Hexapoda</taxon>
        <taxon>Insecta</taxon>
        <taxon>Pterygota</taxon>
        <taxon>Neoptera</taxon>
        <taxon>Polyneoptera</taxon>
        <taxon>Phasmatodea</taxon>
        <taxon>Verophasmatodea</taxon>
        <taxon>Anareolatae</taxon>
        <taxon>Phasmatidae</taxon>
        <taxon>Eurycanthinae</taxon>
        <taxon>Dryococelus</taxon>
    </lineage>
</organism>
<feature type="region of interest" description="Disordered" evidence="1">
    <location>
        <begin position="335"/>
        <end position="423"/>
    </location>
</feature>